<organism evidence="2 3">
    <name type="scientific">Solea senegalensis</name>
    <name type="common">Senegalese sole</name>
    <dbReference type="NCBI Taxonomy" id="28829"/>
    <lineage>
        <taxon>Eukaryota</taxon>
        <taxon>Metazoa</taxon>
        <taxon>Chordata</taxon>
        <taxon>Craniata</taxon>
        <taxon>Vertebrata</taxon>
        <taxon>Euteleostomi</taxon>
        <taxon>Actinopterygii</taxon>
        <taxon>Neopterygii</taxon>
        <taxon>Teleostei</taxon>
        <taxon>Neoteleostei</taxon>
        <taxon>Acanthomorphata</taxon>
        <taxon>Carangaria</taxon>
        <taxon>Pleuronectiformes</taxon>
        <taxon>Pleuronectoidei</taxon>
        <taxon>Soleidae</taxon>
        <taxon>Solea</taxon>
    </lineage>
</organism>
<name>A0AAV6SUV4_SOLSE</name>
<protein>
    <submittedName>
        <fullName evidence="2">Uncharacterized protein</fullName>
    </submittedName>
</protein>
<feature type="compositionally biased region" description="Polar residues" evidence="1">
    <location>
        <begin position="1"/>
        <end position="10"/>
    </location>
</feature>
<evidence type="ECO:0000313" key="3">
    <source>
        <dbReference type="Proteomes" id="UP000693946"/>
    </source>
</evidence>
<gene>
    <name evidence="2" type="ORF">JOB18_048029</name>
</gene>
<evidence type="ECO:0000256" key="1">
    <source>
        <dbReference type="SAM" id="MobiDB-lite"/>
    </source>
</evidence>
<keyword evidence="3" id="KW-1185">Reference proteome</keyword>
<feature type="compositionally biased region" description="Pro residues" evidence="1">
    <location>
        <begin position="15"/>
        <end position="25"/>
    </location>
</feature>
<reference evidence="2 3" key="1">
    <citation type="journal article" date="2021" name="Sci. Rep.">
        <title>Chromosome anchoring in Senegalese sole (Solea senegalensis) reveals sex-associated markers and genome rearrangements in flatfish.</title>
        <authorList>
            <person name="Guerrero-Cozar I."/>
            <person name="Gomez-Garrido J."/>
            <person name="Berbel C."/>
            <person name="Martinez-Blanch J.F."/>
            <person name="Alioto T."/>
            <person name="Claros M.G."/>
            <person name="Gagnaire P.A."/>
            <person name="Manchado M."/>
        </authorList>
    </citation>
    <scope>NUCLEOTIDE SEQUENCE [LARGE SCALE GENOMIC DNA]</scope>
    <source>
        <strain evidence="2">Sse05_10M</strain>
    </source>
</reference>
<accession>A0AAV6SUV4</accession>
<proteinExistence type="predicted"/>
<dbReference type="AlphaFoldDB" id="A0AAV6SUV4"/>
<dbReference type="EMBL" id="JAGKHQ010000003">
    <property type="protein sequence ID" value="KAG7521418.1"/>
    <property type="molecule type" value="Genomic_DNA"/>
</dbReference>
<dbReference type="Proteomes" id="UP000693946">
    <property type="component" value="Linkage Group LG11"/>
</dbReference>
<sequence>MTSLTPSSPWTPLVDSPPRPPPPHTSPEFAFSAAECGGGTSPDDALSSLRAKLRSSARPCCNSFISWFN</sequence>
<feature type="region of interest" description="Disordered" evidence="1">
    <location>
        <begin position="1"/>
        <end position="42"/>
    </location>
</feature>
<evidence type="ECO:0000313" key="2">
    <source>
        <dbReference type="EMBL" id="KAG7521418.1"/>
    </source>
</evidence>
<comment type="caution">
    <text evidence="2">The sequence shown here is derived from an EMBL/GenBank/DDBJ whole genome shotgun (WGS) entry which is preliminary data.</text>
</comment>